<reference evidence="2 3" key="1">
    <citation type="submission" date="2023-03" db="EMBL/GenBank/DDBJ databases">
        <title>WGS of Gossypium arboreum.</title>
        <authorList>
            <person name="Yu D."/>
        </authorList>
    </citation>
    <scope>NUCLEOTIDE SEQUENCE [LARGE SCALE GENOMIC DNA]</scope>
    <source>
        <tissue evidence="2">Leaf</tissue>
    </source>
</reference>
<proteinExistence type="predicted"/>
<feature type="signal peptide" evidence="1">
    <location>
        <begin position="1"/>
        <end position="18"/>
    </location>
</feature>
<keyword evidence="1" id="KW-0732">Signal</keyword>
<keyword evidence="3" id="KW-1185">Reference proteome</keyword>
<dbReference type="EMBL" id="JARKNE010000001">
    <property type="protein sequence ID" value="KAK5846553.1"/>
    <property type="molecule type" value="Genomic_DNA"/>
</dbReference>
<evidence type="ECO:0000313" key="3">
    <source>
        <dbReference type="Proteomes" id="UP001358586"/>
    </source>
</evidence>
<sequence length="138" mass="15676">MIVFFFSFLSCFSKLIQIITLRNIMEADFTGLTLDEEEDAVLQVQVGVNTNREDGGFQLVGRFLIATKMELGMEMAEMEWDLSLRAQSQRALTMTSVRLWEEREGEWGGNSQGRKILGNNLWGLAKNLGNRNNLDPVL</sequence>
<protein>
    <submittedName>
        <fullName evidence="2">Uncharacterized protein</fullName>
    </submittedName>
</protein>
<organism evidence="2 3">
    <name type="scientific">Gossypium arboreum</name>
    <name type="common">Tree cotton</name>
    <name type="synonym">Gossypium nanking</name>
    <dbReference type="NCBI Taxonomy" id="29729"/>
    <lineage>
        <taxon>Eukaryota</taxon>
        <taxon>Viridiplantae</taxon>
        <taxon>Streptophyta</taxon>
        <taxon>Embryophyta</taxon>
        <taxon>Tracheophyta</taxon>
        <taxon>Spermatophyta</taxon>
        <taxon>Magnoliopsida</taxon>
        <taxon>eudicotyledons</taxon>
        <taxon>Gunneridae</taxon>
        <taxon>Pentapetalae</taxon>
        <taxon>rosids</taxon>
        <taxon>malvids</taxon>
        <taxon>Malvales</taxon>
        <taxon>Malvaceae</taxon>
        <taxon>Malvoideae</taxon>
        <taxon>Gossypium</taxon>
    </lineage>
</organism>
<dbReference type="Proteomes" id="UP001358586">
    <property type="component" value="Chromosome 1"/>
</dbReference>
<name>A0ABR0R4M4_GOSAR</name>
<accession>A0ABR0R4M4</accession>
<evidence type="ECO:0000313" key="2">
    <source>
        <dbReference type="EMBL" id="KAK5846553.1"/>
    </source>
</evidence>
<evidence type="ECO:0000256" key="1">
    <source>
        <dbReference type="SAM" id="SignalP"/>
    </source>
</evidence>
<feature type="chain" id="PRO_5045362910" evidence="1">
    <location>
        <begin position="19"/>
        <end position="138"/>
    </location>
</feature>
<gene>
    <name evidence="2" type="ORF">PVK06_002846</name>
</gene>
<comment type="caution">
    <text evidence="2">The sequence shown here is derived from an EMBL/GenBank/DDBJ whole genome shotgun (WGS) entry which is preliminary data.</text>
</comment>